<protein>
    <submittedName>
        <fullName evidence="5">Site-specific integrase</fullName>
    </submittedName>
</protein>
<dbReference type="GO" id="GO:0003677">
    <property type="term" value="F:DNA binding"/>
    <property type="evidence" value="ECO:0007669"/>
    <property type="project" value="UniProtKB-KW"/>
</dbReference>
<keyword evidence="2" id="KW-0238">DNA-binding</keyword>
<dbReference type="InterPro" id="IPR025269">
    <property type="entry name" value="SAM-like_dom"/>
</dbReference>
<proteinExistence type="inferred from homology"/>
<reference evidence="5" key="1">
    <citation type="submission" date="2023-03" db="EMBL/GenBank/DDBJ databases">
        <title>Andean soil-derived lignocellulolytic bacterial consortium as a source of novel taxa and putative plastic-active enzymes.</title>
        <authorList>
            <person name="Diaz-Garcia L."/>
            <person name="Chuvochina M."/>
            <person name="Feuerriegel G."/>
            <person name="Bunk B."/>
            <person name="Sproer C."/>
            <person name="Streit W.R."/>
            <person name="Rodriguez L.M."/>
            <person name="Overmann J."/>
            <person name="Jimenez D.J."/>
        </authorList>
    </citation>
    <scope>NUCLEOTIDE SEQUENCE</scope>
    <source>
        <strain evidence="5">MAG 7</strain>
    </source>
</reference>
<dbReference type="PANTHER" id="PTHR30349:SF64">
    <property type="entry name" value="PROPHAGE INTEGRASE INTD-RELATED"/>
    <property type="match status" value="1"/>
</dbReference>
<feature type="domain" description="Tyr recombinase" evidence="4">
    <location>
        <begin position="198"/>
        <end position="363"/>
    </location>
</feature>
<dbReference type="Gene3D" id="1.10.150.130">
    <property type="match status" value="1"/>
</dbReference>
<organism evidence="5 6">
    <name type="scientific">Candidatus Pseudobacter hemicellulosilyticus</name>
    <dbReference type="NCBI Taxonomy" id="3121375"/>
    <lineage>
        <taxon>Bacteria</taxon>
        <taxon>Pseudomonadati</taxon>
        <taxon>Bacteroidota</taxon>
        <taxon>Chitinophagia</taxon>
        <taxon>Chitinophagales</taxon>
        <taxon>Chitinophagaceae</taxon>
        <taxon>Pseudobacter</taxon>
    </lineage>
</organism>
<evidence type="ECO:0000259" key="4">
    <source>
        <dbReference type="PROSITE" id="PS51898"/>
    </source>
</evidence>
<keyword evidence="3" id="KW-0233">DNA recombination</keyword>
<comment type="similarity">
    <text evidence="1">Belongs to the 'phage' integrase family.</text>
</comment>
<dbReference type="Gene3D" id="1.10.443.10">
    <property type="entry name" value="Intergrase catalytic core"/>
    <property type="match status" value="1"/>
</dbReference>
<evidence type="ECO:0000256" key="3">
    <source>
        <dbReference type="ARBA" id="ARBA00023172"/>
    </source>
</evidence>
<dbReference type="InterPro" id="IPR013762">
    <property type="entry name" value="Integrase-like_cat_sf"/>
</dbReference>
<dbReference type="EMBL" id="CP119311">
    <property type="protein sequence ID" value="WEK36170.1"/>
    <property type="molecule type" value="Genomic_DNA"/>
</dbReference>
<gene>
    <name evidence="5" type="ORF">P0Y53_01535</name>
</gene>
<evidence type="ECO:0000256" key="1">
    <source>
        <dbReference type="ARBA" id="ARBA00008857"/>
    </source>
</evidence>
<dbReference type="GO" id="GO:0006310">
    <property type="term" value="P:DNA recombination"/>
    <property type="evidence" value="ECO:0007669"/>
    <property type="project" value="UniProtKB-KW"/>
</dbReference>
<dbReference type="InterPro" id="IPR010998">
    <property type="entry name" value="Integrase_recombinase_N"/>
</dbReference>
<dbReference type="GO" id="GO:0015074">
    <property type="term" value="P:DNA integration"/>
    <property type="evidence" value="ECO:0007669"/>
    <property type="project" value="InterPro"/>
</dbReference>
<dbReference type="CDD" id="cd01185">
    <property type="entry name" value="INTN1_C_like"/>
    <property type="match status" value="1"/>
</dbReference>
<dbReference type="InterPro" id="IPR050090">
    <property type="entry name" value="Tyrosine_recombinase_XerCD"/>
</dbReference>
<evidence type="ECO:0000313" key="6">
    <source>
        <dbReference type="Proteomes" id="UP001220610"/>
    </source>
</evidence>
<name>A0AAJ6BFZ0_9BACT</name>
<dbReference type="PROSITE" id="PS51898">
    <property type="entry name" value="TYR_RECOMBINASE"/>
    <property type="match status" value="1"/>
</dbReference>
<dbReference type="PANTHER" id="PTHR30349">
    <property type="entry name" value="PHAGE INTEGRASE-RELATED"/>
    <property type="match status" value="1"/>
</dbReference>
<dbReference type="AlphaFoldDB" id="A0AAJ6BFZ0"/>
<evidence type="ECO:0000256" key="2">
    <source>
        <dbReference type="ARBA" id="ARBA00023125"/>
    </source>
</evidence>
<dbReference type="InterPro" id="IPR011010">
    <property type="entry name" value="DNA_brk_join_enz"/>
</dbReference>
<evidence type="ECO:0000313" key="5">
    <source>
        <dbReference type="EMBL" id="WEK36170.1"/>
    </source>
</evidence>
<dbReference type="Pfam" id="PF00589">
    <property type="entry name" value="Phage_integrase"/>
    <property type="match status" value="1"/>
</dbReference>
<accession>A0AAJ6BFZ0</accession>
<dbReference type="InterPro" id="IPR002104">
    <property type="entry name" value="Integrase_catalytic"/>
</dbReference>
<dbReference type="Proteomes" id="UP001220610">
    <property type="component" value="Chromosome"/>
</dbReference>
<dbReference type="Pfam" id="PF13102">
    <property type="entry name" value="Phage_int_SAM_5"/>
    <property type="match status" value="1"/>
</dbReference>
<dbReference type="SUPFAM" id="SSF56349">
    <property type="entry name" value="DNA breaking-rejoining enzymes"/>
    <property type="match status" value="1"/>
</dbReference>
<sequence length="379" mass="43923">MCRVTLRDKPISKGRKTLFLDIYPPVRNPDTGRLQRKYYLKIFLFSSPKSELERLHNKETKELAYNEAAKRQLDVQNQQFGFLSVRMRKGNFVEFFVAEMDKRKKMSSRPNWESAIRYFVQFAGEKVLFSELNETFSEEFADYLLSKPSLGPTKRKIGTNSAVSYFAKYRFTIYQAYKSGYLTRNLYDLVEPISSKASHREFLFLYELQALAKTPCISDVIKRGGLFSALTGLRFSDVHTLRWDEIRGSKGNYYIQFFIDKTGQAEFHPISDEAYLLLGEPGEGEVFKGLDYRDVVSILPGWLMAAGIKRRFTFHCFRHTFATLQLISGTEIPTVSKLLGHKNIQTTMIYVHIVDALKRQASHRIELRVGDAWLKKTIT</sequence>